<reference evidence="1 2" key="1">
    <citation type="journal article" date="2018" name="Biotechnol. Biofuels">
        <title>Integrative visual omics of the white-rot fungus Polyporus brumalis exposes the biotechnological potential of its oxidative enzymes for delignifying raw plant biomass.</title>
        <authorList>
            <person name="Miyauchi S."/>
            <person name="Rancon A."/>
            <person name="Drula E."/>
            <person name="Hage H."/>
            <person name="Chaduli D."/>
            <person name="Favel A."/>
            <person name="Grisel S."/>
            <person name="Henrissat B."/>
            <person name="Herpoel-Gimbert I."/>
            <person name="Ruiz-Duenas F.J."/>
            <person name="Chevret D."/>
            <person name="Hainaut M."/>
            <person name="Lin J."/>
            <person name="Wang M."/>
            <person name="Pangilinan J."/>
            <person name="Lipzen A."/>
            <person name="Lesage-Meessen L."/>
            <person name="Navarro D."/>
            <person name="Riley R."/>
            <person name="Grigoriev I.V."/>
            <person name="Zhou S."/>
            <person name="Raouche S."/>
            <person name="Rosso M.N."/>
        </authorList>
    </citation>
    <scope>NUCLEOTIDE SEQUENCE [LARGE SCALE GENOMIC DNA]</scope>
    <source>
        <strain evidence="1 2">BRFM 1820</strain>
    </source>
</reference>
<dbReference type="AlphaFoldDB" id="A0A371DJI6"/>
<protein>
    <submittedName>
        <fullName evidence="1">Uncharacterized protein</fullName>
    </submittedName>
</protein>
<dbReference type="EMBL" id="KZ857389">
    <property type="protein sequence ID" value="RDX52692.1"/>
    <property type="molecule type" value="Genomic_DNA"/>
</dbReference>
<name>A0A371DJI6_9APHY</name>
<evidence type="ECO:0000313" key="1">
    <source>
        <dbReference type="EMBL" id="RDX52692.1"/>
    </source>
</evidence>
<sequence length="67" mass="7787">MLWFARYYKGRATSTVRMRLRSPSLMYLRVLAVCCSCICVCTNLGKKCTGSVYRRQRSHLPVCYICI</sequence>
<dbReference type="Proteomes" id="UP000256964">
    <property type="component" value="Unassembled WGS sequence"/>
</dbReference>
<accession>A0A371DJI6</accession>
<organism evidence="1 2">
    <name type="scientific">Lentinus brumalis</name>
    <dbReference type="NCBI Taxonomy" id="2498619"/>
    <lineage>
        <taxon>Eukaryota</taxon>
        <taxon>Fungi</taxon>
        <taxon>Dikarya</taxon>
        <taxon>Basidiomycota</taxon>
        <taxon>Agaricomycotina</taxon>
        <taxon>Agaricomycetes</taxon>
        <taxon>Polyporales</taxon>
        <taxon>Polyporaceae</taxon>
        <taxon>Lentinus</taxon>
    </lineage>
</organism>
<gene>
    <name evidence="1" type="ORF">OH76DRAFT_118564</name>
</gene>
<evidence type="ECO:0000313" key="2">
    <source>
        <dbReference type="Proteomes" id="UP000256964"/>
    </source>
</evidence>
<keyword evidence="2" id="KW-1185">Reference proteome</keyword>
<proteinExistence type="predicted"/>